<evidence type="ECO:0000256" key="2">
    <source>
        <dbReference type="ARBA" id="ARBA00022803"/>
    </source>
</evidence>
<dbReference type="Pfam" id="PF13432">
    <property type="entry name" value="TPR_16"/>
    <property type="match status" value="2"/>
</dbReference>
<dbReference type="AlphaFoldDB" id="A0A437RCW5"/>
<evidence type="ECO:0000313" key="4">
    <source>
        <dbReference type="EMBL" id="RVU44595.1"/>
    </source>
</evidence>
<dbReference type="Proteomes" id="UP000285575">
    <property type="component" value="Unassembled WGS sequence"/>
</dbReference>
<dbReference type="SUPFAM" id="SSF48452">
    <property type="entry name" value="TPR-like"/>
    <property type="match status" value="3"/>
</dbReference>
<dbReference type="Gene3D" id="2.60.120.620">
    <property type="entry name" value="q2cbj1_9rhob like domain"/>
    <property type="match status" value="1"/>
</dbReference>
<dbReference type="EMBL" id="SACR01000005">
    <property type="protein sequence ID" value="RVU44595.1"/>
    <property type="molecule type" value="Genomic_DNA"/>
</dbReference>
<dbReference type="Pfam" id="PF14559">
    <property type="entry name" value="TPR_19"/>
    <property type="match status" value="1"/>
</dbReference>
<evidence type="ECO:0000313" key="5">
    <source>
        <dbReference type="Proteomes" id="UP000285575"/>
    </source>
</evidence>
<proteinExistence type="predicted"/>
<dbReference type="Gene3D" id="1.25.40.10">
    <property type="entry name" value="Tetratricopeptide repeat domain"/>
    <property type="match status" value="4"/>
</dbReference>
<keyword evidence="1" id="KW-0677">Repeat</keyword>
<dbReference type="Pfam" id="PF00515">
    <property type="entry name" value="TPR_1"/>
    <property type="match status" value="1"/>
</dbReference>
<dbReference type="RefSeq" id="WP_128230140.1">
    <property type="nucleotide sequence ID" value="NZ_SACR01000005.1"/>
</dbReference>
<keyword evidence="5" id="KW-1185">Reference proteome</keyword>
<keyword evidence="2 3" id="KW-0802">TPR repeat</keyword>
<evidence type="ECO:0000256" key="3">
    <source>
        <dbReference type="PROSITE-ProRule" id="PRU00339"/>
    </source>
</evidence>
<reference evidence="4 5" key="1">
    <citation type="submission" date="2019-01" db="EMBL/GenBank/DDBJ databases">
        <authorList>
            <person name="Chen W.-M."/>
        </authorList>
    </citation>
    <scope>NUCLEOTIDE SEQUENCE [LARGE SCALE GENOMIC DNA]</scope>
    <source>
        <strain evidence="4 5">KYPY4</strain>
    </source>
</reference>
<dbReference type="PANTHER" id="PTHR44943">
    <property type="entry name" value="CELLULOSE SYNTHASE OPERON PROTEIN C"/>
    <property type="match status" value="1"/>
</dbReference>
<dbReference type="OrthoDB" id="549777at2"/>
<name>A0A437RCW5_9BURK</name>
<feature type="repeat" description="TPR" evidence="3">
    <location>
        <begin position="213"/>
        <end position="246"/>
    </location>
</feature>
<dbReference type="InterPro" id="IPR019734">
    <property type="entry name" value="TPR_rpt"/>
</dbReference>
<comment type="caution">
    <text evidence="4">The sequence shown here is derived from an EMBL/GenBank/DDBJ whole genome shotgun (WGS) entry which is preliminary data.</text>
</comment>
<gene>
    <name evidence="4" type="ORF">EOE66_18210</name>
</gene>
<dbReference type="SMART" id="SM00028">
    <property type="entry name" value="TPR"/>
    <property type="match status" value="9"/>
</dbReference>
<dbReference type="PANTHER" id="PTHR44943:SF4">
    <property type="entry name" value="TPR REPEAT-CONTAINING PROTEIN MJ0798"/>
    <property type="match status" value="1"/>
</dbReference>
<dbReference type="InterPro" id="IPR012668">
    <property type="entry name" value="CHP02466"/>
</dbReference>
<dbReference type="Pfam" id="PF13759">
    <property type="entry name" value="2OG-FeII_Oxy_5"/>
    <property type="match status" value="1"/>
</dbReference>
<feature type="repeat" description="TPR" evidence="3">
    <location>
        <begin position="8"/>
        <end position="41"/>
    </location>
</feature>
<dbReference type="InterPro" id="IPR011990">
    <property type="entry name" value="TPR-like_helical_dom_sf"/>
</dbReference>
<evidence type="ECO:0000256" key="1">
    <source>
        <dbReference type="ARBA" id="ARBA00022737"/>
    </source>
</evidence>
<sequence>MNATPTTAAAWVQAGFQAQQQGFLEQAEAAYQQALQLQPEHPAALQLLGGLRRRQGDVVQAEALLRRSLQADARQPHVWNNLGNLLLATQRPEEALAAYAQALALQPVYADAHYNRARALHSLARLPEAAESLNAALAAASQPTLAMLQLHAQIEGDAGHLDSALRTLDKALAAAPEHLGLLHNRAVLLQRQHRHAEALATHDRAATLGLDAADAHYNRGNSLQSLGRHGEALAAYRQALSREPAHALALYDLARLRWRLGETDFDAELRAAQTAPAAPPALAGVHGHLLWRAERHAEAAEAYARAATALPQAAGLQDGLARCLVRLGEVEAGLAAHARAVALAPQDAELHTNHAASLLVAGRPDAALAAAEAACTHNPAHQHAQALRVLAWRLLGGLHAARADWADDPQRLVQAFDLEAPPGFADMASFNAALAAELQRLHADRQAPIDQTLRGGTQTVGNLFDQQHPLVEALKARISEAVQRYIEGLPSDAQHPFLSRRPSAASHWRYTDSWSSKLRSQGFHTDHVHPHGWVSSAYYVSVPPACRNSSTREGWLRFGRPDLPLPGVNSDSLVQRELQPQPGRLVLFPSMTWHGTRPFEDAAERLTIAFDVMPV</sequence>
<dbReference type="PROSITE" id="PS50005">
    <property type="entry name" value="TPR"/>
    <property type="match status" value="3"/>
</dbReference>
<organism evidence="4 5">
    <name type="scientific">Rubrivivax rivuli</name>
    <dbReference type="NCBI Taxonomy" id="1862385"/>
    <lineage>
        <taxon>Bacteria</taxon>
        <taxon>Pseudomonadati</taxon>
        <taxon>Pseudomonadota</taxon>
        <taxon>Betaproteobacteria</taxon>
        <taxon>Burkholderiales</taxon>
        <taxon>Sphaerotilaceae</taxon>
        <taxon>Rubrivivax</taxon>
    </lineage>
</organism>
<feature type="repeat" description="TPR" evidence="3">
    <location>
        <begin position="76"/>
        <end position="109"/>
    </location>
</feature>
<dbReference type="InterPro" id="IPR051685">
    <property type="entry name" value="Ycf3/AcsC/BcsC/TPR_MFPF"/>
</dbReference>
<protein>
    <submittedName>
        <fullName evidence="4">Tetratricopeptide repeat protein</fullName>
    </submittedName>
</protein>
<accession>A0A437RCW5</accession>